<reference evidence="2" key="1">
    <citation type="journal article" date="2018" name="Aquaculture">
        <title>Complete genome sequence of a white spot syndrome virus associated with a disease incursion in Australia.</title>
        <authorList>
            <person name="Oakey J."/>
            <person name="Smith C.S."/>
        </authorList>
    </citation>
    <scope>NUCLEOTIDE SEQUENCE [LARGE SCALE GENOMIC DNA]</scope>
    <source>
        <strain evidence="2">WSSV-AU</strain>
    </source>
</reference>
<proteinExistence type="predicted"/>
<keyword evidence="1" id="KW-0812">Transmembrane</keyword>
<name>A0A2D3I542_9VIRU</name>
<organism evidence="2">
    <name type="scientific">White spot syndrome virus</name>
    <dbReference type="NCBI Taxonomy" id="342409"/>
    <lineage>
        <taxon>Viruses</taxon>
        <taxon>Viruses incertae sedis</taxon>
        <taxon>Naldaviricetes</taxon>
        <taxon>Nimaviridae</taxon>
        <taxon>Whispovirus</taxon>
    </lineage>
</organism>
<dbReference type="Proteomes" id="UP000267516">
    <property type="component" value="Segment"/>
</dbReference>
<evidence type="ECO:0000256" key="1">
    <source>
        <dbReference type="SAM" id="Phobius"/>
    </source>
</evidence>
<accession>A0A2D3I542</accession>
<evidence type="ECO:0000313" key="2">
    <source>
        <dbReference type="EMBL" id="ATU83511.1"/>
    </source>
</evidence>
<feature type="transmembrane region" description="Helical" evidence="1">
    <location>
        <begin position="101"/>
        <end position="120"/>
    </location>
</feature>
<protein>
    <submittedName>
        <fullName evidence="2">ORF1049</fullName>
    </submittedName>
</protein>
<sequence length="153" mass="18021">MFINQRKVIPIHFQKFAPVFSNLFKCIFEVQFCITPSYHHNQSRFITINICDFTSLFLDRRNCTLHSLFKRTSSISSINNVVRVFKYFKNQTDTRPVSTCVVISLYSFWGLFFLICNFHFGRRRSSSSSSSSIFRVEKIRVDISLYVITNTVE</sequence>
<keyword evidence="1" id="KW-0472">Membrane</keyword>
<dbReference type="EMBL" id="MF768985">
    <property type="protein sequence ID" value="ATU83511.1"/>
    <property type="molecule type" value="Genomic_DNA"/>
</dbReference>
<keyword evidence="1" id="KW-1133">Transmembrane helix</keyword>